<dbReference type="Pfam" id="PF13358">
    <property type="entry name" value="DDE_3"/>
    <property type="match status" value="1"/>
</dbReference>
<dbReference type="AlphaFoldDB" id="A0A0H2QZZ8"/>
<evidence type="ECO:0000313" key="2">
    <source>
        <dbReference type="EMBL" id="KLO04587.1"/>
    </source>
</evidence>
<dbReference type="InterPro" id="IPR036397">
    <property type="entry name" value="RNaseH_sf"/>
</dbReference>
<feature type="domain" description="Tc1-like transposase DDE" evidence="1">
    <location>
        <begin position="2"/>
        <end position="68"/>
    </location>
</feature>
<keyword evidence="3" id="KW-1185">Reference proteome</keyword>
<dbReference type="GO" id="GO:0003676">
    <property type="term" value="F:nucleic acid binding"/>
    <property type="evidence" value="ECO:0007669"/>
    <property type="project" value="InterPro"/>
</dbReference>
<proteinExistence type="predicted"/>
<reference evidence="2 3" key="1">
    <citation type="submission" date="2015-04" db="EMBL/GenBank/DDBJ databases">
        <title>Complete genome sequence of Schizopora paradoxa KUC8140, a cosmopolitan wood degrader in East Asia.</title>
        <authorList>
            <consortium name="DOE Joint Genome Institute"/>
            <person name="Min B."/>
            <person name="Park H."/>
            <person name="Jang Y."/>
            <person name="Kim J.-J."/>
            <person name="Kim K.H."/>
            <person name="Pangilinan J."/>
            <person name="Lipzen A."/>
            <person name="Riley R."/>
            <person name="Grigoriev I.V."/>
            <person name="Spatafora J.W."/>
            <person name="Choi I.-G."/>
        </authorList>
    </citation>
    <scope>NUCLEOTIDE SEQUENCE [LARGE SCALE GENOMIC DNA]</scope>
    <source>
        <strain evidence="2 3">KUC8140</strain>
    </source>
</reference>
<feature type="non-terminal residue" evidence="2">
    <location>
        <position position="69"/>
    </location>
</feature>
<dbReference type="PANTHER" id="PTHR46564">
    <property type="entry name" value="TRANSPOSASE"/>
    <property type="match status" value="1"/>
</dbReference>
<accession>A0A0H2QZZ8</accession>
<dbReference type="InParanoid" id="A0A0H2QZZ8"/>
<gene>
    <name evidence="2" type="ORF">SCHPADRAFT_800516</name>
</gene>
<evidence type="ECO:0000259" key="1">
    <source>
        <dbReference type="Pfam" id="PF13358"/>
    </source>
</evidence>
<organism evidence="2 3">
    <name type="scientific">Schizopora paradoxa</name>
    <dbReference type="NCBI Taxonomy" id="27342"/>
    <lineage>
        <taxon>Eukaryota</taxon>
        <taxon>Fungi</taxon>
        <taxon>Dikarya</taxon>
        <taxon>Basidiomycota</taxon>
        <taxon>Agaricomycotina</taxon>
        <taxon>Agaricomycetes</taxon>
        <taxon>Hymenochaetales</taxon>
        <taxon>Schizoporaceae</taxon>
        <taxon>Schizopora</taxon>
    </lineage>
</organism>
<dbReference type="Gene3D" id="3.30.420.10">
    <property type="entry name" value="Ribonuclease H-like superfamily/Ribonuclease H"/>
    <property type="match status" value="1"/>
</dbReference>
<evidence type="ECO:0000313" key="3">
    <source>
        <dbReference type="Proteomes" id="UP000053477"/>
    </source>
</evidence>
<dbReference type="Proteomes" id="UP000053477">
    <property type="component" value="Unassembled WGS sequence"/>
</dbReference>
<dbReference type="STRING" id="27342.A0A0H2QZZ8"/>
<dbReference type="InterPro" id="IPR038717">
    <property type="entry name" value="Tc1-like_DDE_dom"/>
</dbReference>
<feature type="non-terminal residue" evidence="2">
    <location>
        <position position="1"/>
    </location>
</feature>
<name>A0A0H2QZZ8_9AGAM</name>
<protein>
    <recommendedName>
        <fullName evidence="1">Tc1-like transposase DDE domain-containing protein</fullName>
    </recommendedName>
</protein>
<sequence length="69" mass="7832">RYSILPAITLDGIIECTIIEGSFNTELFTSFIEDLLEKMHPFPAPKSVVVMDNCVIHKAPEIRELIESR</sequence>
<dbReference type="PANTHER" id="PTHR46564:SF1">
    <property type="entry name" value="TRANSPOSASE"/>
    <property type="match status" value="1"/>
</dbReference>
<dbReference type="EMBL" id="KQ086493">
    <property type="protein sequence ID" value="KLO04587.1"/>
    <property type="molecule type" value="Genomic_DNA"/>
</dbReference>
<dbReference type="OrthoDB" id="2142724at2759"/>